<dbReference type="STRING" id="4577.A0A1D6MJD8"/>
<dbReference type="OrthoDB" id="435275at2759"/>
<feature type="compositionally biased region" description="Basic and acidic residues" evidence="7">
    <location>
        <begin position="398"/>
        <end position="412"/>
    </location>
</feature>
<dbReference type="EMBL" id="CM007649">
    <property type="protein sequence ID" value="ONM29432.1"/>
    <property type="molecule type" value="Genomic_DNA"/>
</dbReference>
<evidence type="ECO:0000256" key="4">
    <source>
        <dbReference type="ARBA" id="ARBA00023163"/>
    </source>
</evidence>
<dbReference type="OMA" id="SHEPEVG"/>
<dbReference type="EMBL" id="CM007649">
    <property type="protein sequence ID" value="ONM29416.1"/>
    <property type="molecule type" value="Genomic_DNA"/>
</dbReference>
<reference evidence="10" key="2">
    <citation type="submission" date="2019-07" db="EMBL/GenBank/DDBJ databases">
        <authorList>
            <person name="Seetharam A."/>
            <person name="Woodhouse M."/>
            <person name="Cannon E."/>
        </authorList>
    </citation>
    <scope>NUCLEOTIDE SEQUENCE [LARGE SCALE GENOMIC DNA]</scope>
    <source>
        <strain evidence="10">cv. B73</strain>
    </source>
</reference>
<feature type="compositionally biased region" description="Polar residues" evidence="7">
    <location>
        <begin position="136"/>
        <end position="157"/>
    </location>
</feature>
<keyword evidence="3 6" id="KW-0805">Transcription regulation</keyword>
<dbReference type="EMBL" id="CM007649">
    <property type="protein sequence ID" value="ONM29446.1"/>
    <property type="molecule type" value="Genomic_DNA"/>
</dbReference>
<dbReference type="GO" id="GO:0005634">
    <property type="term" value="C:nucleus"/>
    <property type="evidence" value="ECO:0007669"/>
    <property type="project" value="UniProtKB-SubCell"/>
</dbReference>
<evidence type="ECO:0000256" key="5">
    <source>
        <dbReference type="ARBA" id="ARBA00023242"/>
    </source>
</evidence>
<dbReference type="EMBL" id="CM007649">
    <property type="protein sequence ID" value="ONM29441.1"/>
    <property type="molecule type" value="Genomic_DNA"/>
</dbReference>
<dbReference type="SMART" id="SM00333">
    <property type="entry name" value="TUDOR"/>
    <property type="match status" value="1"/>
</dbReference>
<evidence type="ECO:0000256" key="3">
    <source>
        <dbReference type="ARBA" id="ARBA00023015"/>
    </source>
</evidence>
<feature type="region of interest" description="Disordered" evidence="7">
    <location>
        <begin position="933"/>
        <end position="955"/>
    </location>
</feature>
<dbReference type="RefSeq" id="XP_020405472.1">
    <property type="nucleotide sequence ID" value="XM_020549883.3"/>
</dbReference>
<feature type="region of interest" description="Disordered" evidence="7">
    <location>
        <begin position="388"/>
        <end position="424"/>
    </location>
</feature>
<dbReference type="GO" id="GO:0006357">
    <property type="term" value="P:regulation of transcription by RNA polymerase II"/>
    <property type="evidence" value="ECO:0000318"/>
    <property type="project" value="GO_Central"/>
</dbReference>
<evidence type="ECO:0000313" key="9">
    <source>
        <dbReference type="EMBL" id="ONM29441.1"/>
    </source>
</evidence>
<dbReference type="Gramene" id="Zm00001eb122250_T004">
    <property type="protein sequence ID" value="Zm00001eb122250_P004"/>
    <property type="gene ID" value="Zm00001eb122250"/>
</dbReference>
<feature type="region of interest" description="Disordered" evidence="7">
    <location>
        <begin position="136"/>
        <end position="189"/>
    </location>
</feature>
<feature type="compositionally biased region" description="Basic and acidic residues" evidence="7">
    <location>
        <begin position="995"/>
        <end position="1004"/>
    </location>
</feature>
<comment type="similarity">
    <text evidence="2 6">Belongs to the enhancer of polycomb family.</text>
</comment>
<name>A0A1D6MJD8_MAIZE</name>
<feature type="region of interest" description="Disordered" evidence="7">
    <location>
        <begin position="1"/>
        <end position="90"/>
    </location>
</feature>
<dbReference type="Proteomes" id="UP000007305">
    <property type="component" value="Chromosome 3"/>
</dbReference>
<dbReference type="InterPro" id="IPR002999">
    <property type="entry name" value="Tudor"/>
</dbReference>
<dbReference type="EMBL" id="CM007649">
    <property type="protein sequence ID" value="ONM29418.1"/>
    <property type="molecule type" value="Genomic_DNA"/>
</dbReference>
<evidence type="ECO:0000256" key="7">
    <source>
        <dbReference type="SAM" id="MobiDB-lite"/>
    </source>
</evidence>
<evidence type="ECO:0000256" key="6">
    <source>
        <dbReference type="RuleBase" id="RU361124"/>
    </source>
</evidence>
<keyword evidence="5 6" id="KW-0539">Nucleus</keyword>
<dbReference type="GO" id="GO:0032777">
    <property type="term" value="C:piccolo histone acetyltransferase complex"/>
    <property type="evidence" value="ECO:0000318"/>
    <property type="project" value="GO_Central"/>
</dbReference>
<reference evidence="10" key="3">
    <citation type="submission" date="2021-05" db="UniProtKB">
        <authorList>
            <consortium name="EnsemblPlants"/>
        </authorList>
    </citation>
    <scope>IDENTIFICATION</scope>
    <source>
        <strain evidence="10">cv. B73</strain>
    </source>
</reference>
<evidence type="ECO:0000313" key="11">
    <source>
        <dbReference type="Proteomes" id="UP000007305"/>
    </source>
</evidence>
<dbReference type="GO" id="GO:0035267">
    <property type="term" value="C:NuA4 histone acetyltransferase complex"/>
    <property type="evidence" value="ECO:0007669"/>
    <property type="project" value="InterPro"/>
</dbReference>
<dbReference type="InterPro" id="IPR019542">
    <property type="entry name" value="Enhancer_polycomb-like_N"/>
</dbReference>
<dbReference type="SMR" id="A0A1D6MJD8"/>
<dbReference type="EMBL" id="CM007649">
    <property type="protein sequence ID" value="ONM29444.1"/>
    <property type="molecule type" value="Genomic_DNA"/>
</dbReference>
<comment type="subcellular location">
    <subcellularLocation>
        <location evidence="1 6">Nucleus</location>
    </subcellularLocation>
</comment>
<dbReference type="EMBL" id="CM007649">
    <property type="protein sequence ID" value="ONM29456.1"/>
    <property type="molecule type" value="Genomic_DNA"/>
</dbReference>
<evidence type="ECO:0007829" key="12">
    <source>
        <dbReference type="PeptideAtlas" id="A0A1D6MJD8"/>
    </source>
</evidence>
<organism evidence="9">
    <name type="scientific">Zea mays</name>
    <name type="common">Maize</name>
    <dbReference type="NCBI Taxonomy" id="4577"/>
    <lineage>
        <taxon>Eukaryota</taxon>
        <taxon>Viridiplantae</taxon>
        <taxon>Streptophyta</taxon>
        <taxon>Embryophyta</taxon>
        <taxon>Tracheophyta</taxon>
        <taxon>Spermatophyta</taxon>
        <taxon>Magnoliopsida</taxon>
        <taxon>Liliopsida</taxon>
        <taxon>Poales</taxon>
        <taxon>Poaceae</taxon>
        <taxon>PACMAD clade</taxon>
        <taxon>Panicoideae</taxon>
        <taxon>Andropogonodae</taxon>
        <taxon>Andropogoneae</taxon>
        <taxon>Tripsacinae</taxon>
        <taxon>Zea</taxon>
    </lineage>
</organism>
<feature type="compositionally biased region" description="Low complexity" evidence="7">
    <location>
        <begin position="75"/>
        <end position="88"/>
    </location>
</feature>
<dbReference type="EnsemblPlants" id="Zm00001eb122250_T004">
    <property type="protein sequence ID" value="Zm00001eb122250_P004"/>
    <property type="gene ID" value="Zm00001eb122250"/>
</dbReference>
<dbReference type="AlphaFoldDB" id="A0A1D6MJD8"/>
<keyword evidence="12" id="KW-1267">Proteomics identification</keyword>
<evidence type="ECO:0000313" key="10">
    <source>
        <dbReference type="EnsemblPlants" id="Zm00001eb122250_P004"/>
    </source>
</evidence>
<dbReference type="PaxDb" id="4577-GRMZM2G363535_P02"/>
<evidence type="ECO:0000256" key="2">
    <source>
        <dbReference type="ARBA" id="ARBA00008035"/>
    </source>
</evidence>
<dbReference type="CDD" id="cd20404">
    <property type="entry name" value="Tudor_Agenet_AtEML-like"/>
    <property type="match status" value="1"/>
</dbReference>
<proteinExistence type="evidence at protein level"/>
<gene>
    <name evidence="10" type="primary">LOC100383188</name>
    <name evidence="9" type="ORF">ZEAMMB73_Zm00001d039608</name>
</gene>
<dbReference type="RefSeq" id="XP_020405471.1">
    <property type="nucleotide sequence ID" value="XM_020549882.3"/>
</dbReference>
<evidence type="ECO:0000256" key="1">
    <source>
        <dbReference type="ARBA" id="ARBA00004123"/>
    </source>
</evidence>
<evidence type="ECO:0000259" key="8">
    <source>
        <dbReference type="SMART" id="SM00333"/>
    </source>
</evidence>
<dbReference type="PANTHER" id="PTHR14898">
    <property type="entry name" value="ENHANCER OF POLYCOMB"/>
    <property type="match status" value="1"/>
</dbReference>
<feature type="region of interest" description="Disordered" evidence="7">
    <location>
        <begin position="829"/>
        <end position="848"/>
    </location>
</feature>
<dbReference type="EMBL" id="CM007649">
    <property type="protein sequence ID" value="ONM29447.1"/>
    <property type="molecule type" value="Genomic_DNA"/>
</dbReference>
<dbReference type="Pfam" id="PF10513">
    <property type="entry name" value="EPL1"/>
    <property type="match status" value="1"/>
</dbReference>
<keyword evidence="11" id="KW-1185">Reference proteome</keyword>
<feature type="domain" description="Tudor" evidence="8">
    <location>
        <begin position="323"/>
        <end position="382"/>
    </location>
</feature>
<dbReference type="Gene3D" id="2.30.30.140">
    <property type="match status" value="1"/>
</dbReference>
<dbReference type="IntAct" id="A0A1D6MJD8">
    <property type="interactions" value="3"/>
</dbReference>
<feature type="region of interest" description="Disordered" evidence="7">
    <location>
        <begin position="974"/>
        <end position="1033"/>
    </location>
</feature>
<dbReference type="GeneID" id="100383188"/>
<dbReference type="FunFam" id="2.30.30.140:FF:000079">
    <property type="entry name" value="Enhancer of polycomb-like transcription factor protein"/>
    <property type="match status" value="1"/>
</dbReference>
<accession>A0A1D6MJD8</accession>
<dbReference type="InterPro" id="IPR024943">
    <property type="entry name" value="Enhancer_polycomb"/>
</dbReference>
<dbReference type="ExpressionAtlas" id="A0A1D6MJD8">
    <property type="expression patterns" value="baseline and differential"/>
</dbReference>
<dbReference type="EMBL" id="CM007649">
    <property type="protein sequence ID" value="ONM29426.1"/>
    <property type="molecule type" value="Genomic_DNA"/>
</dbReference>
<reference evidence="9 11" key="1">
    <citation type="submission" date="2015-12" db="EMBL/GenBank/DDBJ databases">
        <title>Update maize B73 reference genome by single molecule sequencing technologies.</title>
        <authorList>
            <consortium name="Maize Genome Sequencing Project"/>
            <person name="Ware D."/>
        </authorList>
    </citation>
    <scope>NUCLEOTIDE SEQUENCE [LARGE SCALE GENOMIC DNA]</scope>
    <source>
        <strain evidence="11">cv. B73</strain>
        <tissue evidence="9">Seedling</tissue>
    </source>
</reference>
<keyword evidence="4 6" id="KW-0804">Transcription</keyword>
<protein>
    <recommendedName>
        <fullName evidence="6">Enhancer of polycomb-like protein</fullName>
    </recommendedName>
</protein>
<sequence>MEPSGSDKPTATDANESVVGLDGEDTLSERESVGAKDGPALPNGSGKEAHASSPSAANKRKHNDLGSNQMELNEPGTPSSSSGDSTWSINGLDDCHQLSLSRNKNDDSEHSVTSAGVTVIRQPRGVLRLRKLAQNVSTESWTGGHNTSQANGVPRSSQHPRRNNKRESIPSQENRVSGDEPVSCLRTENGTCDQDTGTKFCSKTEFLAEKQSHLSGEPPKAVHVDKGVYDYVKDDDGDSLEENAAWMLCSLSDNKCAGSPRKGTDRLSKRSFSQNSNHFKNSYEKIKDICSPARLLRKRDGKVPFLKRRQRRHFYEVSPSDVDPFCIVKERIRVFWPLDETWYFGMVKEYNPVTRLHHVRYDGKDEEWINLQNERIKLLFLPAEAPNKSKCTNSRSAFESKHEQGDREDMHRSGSNTESFESGPISSWLARSNQAKSAALCDINKQDHSHSNTVPVSFDQKQCRASDAKESIDSAPCSSLANGGVEVLKDRTIPEDGRFHFVYSRKRFCRKKNDFLSISEQHSNCQRRASSMVLASCPDMKSSIATGASVTYVIPALSLPLKPVYKLLCEACCVSVSNAFFLLQCGTMVALWPVVHLDILLIDSALGLKRFLLDTCMRSAVSLFCLLAGSFKQCSRQRTTKESRIPCTSVRFQISGGHGRSQVVFMFFSFVGVEKWKWEHLQGKLQYQCSKRELSKDSTKCTGRRALPSMGLFSKGFDVQESVFLPESNYSDIKPAICCLDDRCKFTQSFLDMTTAPSVLLWHHRKMLMESNSTNGSQQSMSCALDEDHQQLVTEHASDTVCHAPLQVCSLNLGSSPYSPLDMVSASCANPSSSTSREPKITERNISPECNDNSIDDANIIDIKFRDQNEPCIGADRPCSSNLSVICSSQKFAEDRISINIPQDKAIDATNDKPLDKDEKEKHPISNLVQELNEHPIGRVTPTAPRTTSHRNRFTSISRAFGDGSKLLPEDHMLTGFASGSKKPRSQVSYSGSPRSEELGLKNKDHFRKIQSHVSVKTSDAKKLPDSSRSGHSSPELLTCIANVLVTVGDRGWREYDTQITMDSDVHSEQRICVKLAEGTKYAHKVCQVLQPGATNRYTHAMMWKGGAEWCLEFPDRSQWLIFKQMHDECYSHNIRAASVRNIPTPGVHLVGIHDDNDMVSFVRSEDYLVHIGTDVEIALDEARVLYNMDSDDEEWISSRQKFLVRDNNATLELAEDLFERVMDKLEKFAYSHDSNELSIVQMKELETDDLPLDIIEVIHAYWQAKRQKKGMPLIRHFQFAMWKVYEQQLHEWESKVCRMQGSSNGYQGKKMPPKPALFAFCLRPRGLDVPYKGPKQRSHKKLMSTGCHSFSRQHDGFYRQVSGRRYNECTVDGRICELYDIGSLYSLTGYSPRFSTRTGSLRAFESSESSTPRFFRTNIVKRSATVAFSDDHQPSPSFRPQRVKRSASDHWNTVIHDWQNSKHLFPGSPPVDIEELKLRDAASAAQHAAAMAKLKREKAHCLMQKADLALHKATVALMIADAIKSSSRNKSRDCRRGFDE</sequence>